<gene>
    <name evidence="1" type="ORF">AWH51_06920</name>
</gene>
<dbReference type="AlphaFoldDB" id="A0A154V324"/>
<dbReference type="RefSeq" id="WP_063071003.1">
    <property type="nucleotide sequence ID" value="NZ_LQXA01000019.1"/>
</dbReference>
<protein>
    <submittedName>
        <fullName evidence="1">Uncharacterized protein</fullName>
    </submittedName>
</protein>
<dbReference type="Proteomes" id="UP000076218">
    <property type="component" value="Unassembled WGS sequence"/>
</dbReference>
<organism evidence="1 2">
    <name type="scientific">Clavibacter tessellarius</name>
    <dbReference type="NCBI Taxonomy" id="31965"/>
    <lineage>
        <taxon>Bacteria</taxon>
        <taxon>Bacillati</taxon>
        <taxon>Actinomycetota</taxon>
        <taxon>Actinomycetes</taxon>
        <taxon>Micrococcales</taxon>
        <taxon>Microbacteriaceae</taxon>
        <taxon>Clavibacter</taxon>
    </lineage>
</organism>
<comment type="caution">
    <text evidence="1">The sequence shown here is derived from an EMBL/GenBank/DDBJ whole genome shotgun (WGS) entry which is preliminary data.</text>
</comment>
<accession>A0A154V324</accession>
<dbReference type="EMBL" id="LQXA01000019">
    <property type="protein sequence ID" value="KZC95770.1"/>
    <property type="molecule type" value="Genomic_DNA"/>
</dbReference>
<reference evidence="1 2" key="1">
    <citation type="submission" date="2016-01" db="EMBL/GenBank/DDBJ databases">
        <title>Draft genome sequence of Clavibacter michiganensis subsp. tessellarius DOAB 609.</title>
        <authorList>
            <person name="Tambong J.T."/>
        </authorList>
    </citation>
    <scope>NUCLEOTIDE SEQUENCE [LARGE SCALE GENOMIC DNA]</scope>
    <source>
        <strain evidence="1 2">DOAB 609</strain>
    </source>
</reference>
<proteinExistence type="predicted"/>
<sequence length="139" mass="15116">MGMTTIVFGAADDEAAAAVLELDGEPEGYDCYLMPDEVWELEGLIRGVAGSELPTYTQEPIAETDDFAVFVMPLSSGLAGLLRDAVPARRDELAERWQGVCPHVGDWASYEVEDTLEILARTLVEIQGAGLTPYMYVCP</sequence>
<evidence type="ECO:0000313" key="1">
    <source>
        <dbReference type="EMBL" id="KZC95770.1"/>
    </source>
</evidence>
<name>A0A154V324_9MICO</name>
<evidence type="ECO:0000313" key="2">
    <source>
        <dbReference type="Proteomes" id="UP000076218"/>
    </source>
</evidence>